<name>C4Y519_CLAL4</name>
<dbReference type="InterPro" id="IPR002634">
    <property type="entry name" value="BolA"/>
</dbReference>
<proteinExistence type="inferred from homology"/>
<dbReference type="GO" id="GO:0044572">
    <property type="term" value="P:[4Fe-4S] cluster assembly"/>
    <property type="evidence" value="ECO:0007669"/>
    <property type="project" value="TreeGrafter"/>
</dbReference>
<dbReference type="HOGENOM" id="CLU_109462_2_0_1"/>
<dbReference type="OMA" id="FNDSYKH"/>
<dbReference type="KEGG" id="clu:CLUG_03253"/>
<organism evidence="2 3">
    <name type="scientific">Clavispora lusitaniae (strain ATCC 42720)</name>
    <name type="common">Yeast</name>
    <name type="synonym">Candida lusitaniae</name>
    <dbReference type="NCBI Taxonomy" id="306902"/>
    <lineage>
        <taxon>Eukaryota</taxon>
        <taxon>Fungi</taxon>
        <taxon>Dikarya</taxon>
        <taxon>Ascomycota</taxon>
        <taxon>Saccharomycotina</taxon>
        <taxon>Pichiomycetes</taxon>
        <taxon>Metschnikowiaceae</taxon>
        <taxon>Clavispora</taxon>
    </lineage>
</organism>
<dbReference type="GO" id="GO:0005759">
    <property type="term" value="C:mitochondrial matrix"/>
    <property type="evidence" value="ECO:0007669"/>
    <property type="project" value="TreeGrafter"/>
</dbReference>
<dbReference type="Proteomes" id="UP000007703">
    <property type="component" value="Unassembled WGS sequence"/>
</dbReference>
<comment type="similarity">
    <text evidence="1">Belongs to the BolA/IbaG family.</text>
</comment>
<dbReference type="SUPFAM" id="SSF82657">
    <property type="entry name" value="BolA-like"/>
    <property type="match status" value="1"/>
</dbReference>
<dbReference type="Pfam" id="PF01722">
    <property type="entry name" value="BolA"/>
    <property type="match status" value="1"/>
</dbReference>
<dbReference type="AlphaFoldDB" id="C4Y519"/>
<dbReference type="InParanoid" id="C4Y519"/>
<dbReference type="EMBL" id="CH408079">
    <property type="protein sequence ID" value="EEQ39125.1"/>
    <property type="molecule type" value="Genomic_DNA"/>
</dbReference>
<evidence type="ECO:0008006" key="4">
    <source>
        <dbReference type="Google" id="ProtNLM"/>
    </source>
</evidence>
<dbReference type="VEuPathDB" id="FungiDB:CLUG_03253"/>
<dbReference type="GeneID" id="8497136"/>
<protein>
    <recommendedName>
        <fullName evidence="4">BolA-like protein</fullName>
    </recommendedName>
</protein>
<dbReference type="OrthoDB" id="411584at2759"/>
<dbReference type="PANTHER" id="PTHR46230:SF7">
    <property type="entry name" value="BOLA-LIKE PROTEIN 1"/>
    <property type="match status" value="1"/>
</dbReference>
<accession>C4Y519</accession>
<evidence type="ECO:0000313" key="3">
    <source>
        <dbReference type="Proteomes" id="UP000007703"/>
    </source>
</evidence>
<dbReference type="Gene3D" id="3.30.300.90">
    <property type="entry name" value="BolA-like"/>
    <property type="match status" value="1"/>
</dbReference>
<evidence type="ECO:0000256" key="1">
    <source>
        <dbReference type="RuleBase" id="RU003860"/>
    </source>
</evidence>
<dbReference type="FunCoup" id="C4Y519">
    <property type="interactions" value="14"/>
</dbReference>
<dbReference type="InterPro" id="IPR036065">
    <property type="entry name" value="BolA-like_sf"/>
</dbReference>
<reference evidence="2 3" key="1">
    <citation type="journal article" date="2009" name="Nature">
        <title>Evolution of pathogenicity and sexual reproduction in eight Candida genomes.</title>
        <authorList>
            <person name="Butler G."/>
            <person name="Rasmussen M.D."/>
            <person name="Lin M.F."/>
            <person name="Santos M.A."/>
            <person name="Sakthikumar S."/>
            <person name="Munro C.A."/>
            <person name="Rheinbay E."/>
            <person name="Grabherr M."/>
            <person name="Forche A."/>
            <person name="Reedy J.L."/>
            <person name="Agrafioti I."/>
            <person name="Arnaud M.B."/>
            <person name="Bates S."/>
            <person name="Brown A.J."/>
            <person name="Brunke S."/>
            <person name="Costanzo M.C."/>
            <person name="Fitzpatrick D.A."/>
            <person name="de Groot P.W."/>
            <person name="Harris D."/>
            <person name="Hoyer L.L."/>
            <person name="Hube B."/>
            <person name="Klis F.M."/>
            <person name="Kodira C."/>
            <person name="Lennard N."/>
            <person name="Logue M.E."/>
            <person name="Martin R."/>
            <person name="Neiman A.M."/>
            <person name="Nikolaou E."/>
            <person name="Quail M.A."/>
            <person name="Quinn J."/>
            <person name="Santos M.C."/>
            <person name="Schmitzberger F.F."/>
            <person name="Sherlock G."/>
            <person name="Shah P."/>
            <person name="Silverstein K.A."/>
            <person name="Skrzypek M.S."/>
            <person name="Soll D."/>
            <person name="Staggs R."/>
            <person name="Stansfield I."/>
            <person name="Stumpf M.P."/>
            <person name="Sudbery P.E."/>
            <person name="Srikantha T."/>
            <person name="Zeng Q."/>
            <person name="Berman J."/>
            <person name="Berriman M."/>
            <person name="Heitman J."/>
            <person name="Gow N.A."/>
            <person name="Lorenz M.C."/>
            <person name="Birren B.W."/>
            <person name="Kellis M."/>
            <person name="Cuomo C.A."/>
        </authorList>
    </citation>
    <scope>NUCLEOTIDE SEQUENCE [LARGE SCALE GENOMIC DNA]</scope>
    <source>
        <strain evidence="2 3">ATCC 42720</strain>
    </source>
</reference>
<gene>
    <name evidence="2" type="ORF">CLUG_03253</name>
</gene>
<dbReference type="STRING" id="306902.C4Y519"/>
<sequence>MCKTISRILPEKSVLGVSTSMLRIFGRATIQGIKRMSSSSSSPVIIRSSEITGPIEESIIEKVTTALSPTFLKVANDSHKHSHHQAMQTASNVKESHFRLEIVSDSFVGKNMPARHRIIYQLLDDEFKTKGLHALQMKTKTVEEAAKQANK</sequence>
<dbReference type="PANTHER" id="PTHR46230">
    <property type="match status" value="1"/>
</dbReference>
<evidence type="ECO:0000313" key="2">
    <source>
        <dbReference type="EMBL" id="EEQ39125.1"/>
    </source>
</evidence>